<dbReference type="Gene3D" id="3.30.70.330">
    <property type="match status" value="1"/>
</dbReference>
<feature type="coiled-coil region" evidence="4">
    <location>
        <begin position="212"/>
        <end position="239"/>
    </location>
</feature>
<dbReference type="CDD" id="cd12951">
    <property type="entry name" value="RRP7_Rrp7A"/>
    <property type="match status" value="1"/>
</dbReference>
<comment type="caution">
    <text evidence="6">The sequence shown here is derived from an EMBL/GenBank/DDBJ whole genome shotgun (WGS) entry which is preliminary data.</text>
</comment>
<dbReference type="EMBL" id="JAPWTK010000346">
    <property type="protein sequence ID" value="KAJ8942030.1"/>
    <property type="molecule type" value="Genomic_DNA"/>
</dbReference>
<dbReference type="InterPro" id="IPR040446">
    <property type="entry name" value="RRP7"/>
</dbReference>
<name>A0AAV8XUM0_9CUCU</name>
<dbReference type="PANTHER" id="PTHR13191">
    <property type="entry name" value="RIBOSOMAL RNA PROCESSING PROTEIN 7-RELATED"/>
    <property type="match status" value="1"/>
</dbReference>
<dbReference type="GO" id="GO:0006364">
    <property type="term" value="P:rRNA processing"/>
    <property type="evidence" value="ECO:0007669"/>
    <property type="project" value="TreeGrafter"/>
</dbReference>
<dbReference type="InterPro" id="IPR000504">
    <property type="entry name" value="RRM_dom"/>
</dbReference>
<dbReference type="SMART" id="SM00360">
    <property type="entry name" value="RRM"/>
    <property type="match status" value="1"/>
</dbReference>
<evidence type="ECO:0000313" key="7">
    <source>
        <dbReference type="Proteomes" id="UP001162162"/>
    </source>
</evidence>
<dbReference type="GO" id="GO:0034456">
    <property type="term" value="C:UTP-C complex"/>
    <property type="evidence" value="ECO:0007669"/>
    <property type="project" value="TreeGrafter"/>
</dbReference>
<feature type="domain" description="RRM" evidence="5">
    <location>
        <begin position="42"/>
        <end position="123"/>
    </location>
</feature>
<dbReference type="InterPro" id="IPR024326">
    <property type="entry name" value="RRP7_C"/>
</dbReference>
<keyword evidence="7" id="KW-1185">Reference proteome</keyword>
<proteinExistence type="inferred from homology"/>
<organism evidence="6 7">
    <name type="scientific">Aromia moschata</name>
    <dbReference type="NCBI Taxonomy" id="1265417"/>
    <lineage>
        <taxon>Eukaryota</taxon>
        <taxon>Metazoa</taxon>
        <taxon>Ecdysozoa</taxon>
        <taxon>Arthropoda</taxon>
        <taxon>Hexapoda</taxon>
        <taxon>Insecta</taxon>
        <taxon>Pterygota</taxon>
        <taxon>Neoptera</taxon>
        <taxon>Endopterygota</taxon>
        <taxon>Coleoptera</taxon>
        <taxon>Polyphaga</taxon>
        <taxon>Cucujiformia</taxon>
        <taxon>Chrysomeloidea</taxon>
        <taxon>Cerambycidae</taxon>
        <taxon>Cerambycinae</taxon>
        <taxon>Callichromatini</taxon>
        <taxon>Aromia</taxon>
    </lineage>
</organism>
<dbReference type="PANTHER" id="PTHR13191:SF0">
    <property type="entry name" value="RIBOSOMAL RNA-PROCESSING PROTEIN 7 HOMOLOG A-RELATED"/>
    <property type="match status" value="1"/>
</dbReference>
<sequence>MQKEQGFKALPLRVSSASTANHYVYVKQHSIRNFDETKPPDRTLFVLNVPPYATEDSLKHSFSPAGKVEAVILQNNNESPNDGFKRAYVVFDKRESLLKALKLESLNPLSSDSAPLKAGIEKWTEEYNASICSPKDLQNKINRFMASYDKRENQKKTNKTETTDDEGWTLVTKRGRNPGVARKESVGEKLNEKLKKGSKKKELKNFYTFQIRESKMKNIVELRKNFEEAKKKVSLMKQARKFRPY</sequence>
<dbReference type="InterPro" id="IPR035979">
    <property type="entry name" value="RBD_domain_sf"/>
</dbReference>
<reference evidence="6" key="1">
    <citation type="journal article" date="2023" name="Insect Mol. Biol.">
        <title>Genome sequencing provides insights into the evolution of gene families encoding plant cell wall-degrading enzymes in longhorned beetles.</title>
        <authorList>
            <person name="Shin N.R."/>
            <person name="Okamura Y."/>
            <person name="Kirsch R."/>
            <person name="Pauchet Y."/>
        </authorList>
    </citation>
    <scope>NUCLEOTIDE SEQUENCE</scope>
    <source>
        <strain evidence="6">AMC_N1</strain>
    </source>
</reference>
<keyword evidence="4" id="KW-0175">Coiled coil</keyword>
<dbReference type="InterPro" id="IPR040447">
    <property type="entry name" value="RRM_Rrp7"/>
</dbReference>
<dbReference type="AlphaFoldDB" id="A0AAV8XUM0"/>
<dbReference type="SUPFAM" id="SSF54928">
    <property type="entry name" value="RNA-binding domain, RBD"/>
    <property type="match status" value="1"/>
</dbReference>
<accession>A0AAV8XUM0</accession>
<dbReference type="Gene3D" id="6.10.250.1770">
    <property type="match status" value="1"/>
</dbReference>
<evidence type="ECO:0000256" key="2">
    <source>
        <dbReference type="ARBA" id="ARBA00022884"/>
    </source>
</evidence>
<dbReference type="Proteomes" id="UP001162162">
    <property type="component" value="Unassembled WGS sequence"/>
</dbReference>
<comment type="similarity">
    <text evidence="1">Belongs to the RRP7 family.</text>
</comment>
<dbReference type="GO" id="GO:0000028">
    <property type="term" value="P:ribosomal small subunit assembly"/>
    <property type="evidence" value="ECO:0007669"/>
    <property type="project" value="TreeGrafter"/>
</dbReference>
<keyword evidence="2 3" id="KW-0694">RNA-binding</keyword>
<dbReference type="GO" id="GO:0032545">
    <property type="term" value="C:CURI complex"/>
    <property type="evidence" value="ECO:0007669"/>
    <property type="project" value="TreeGrafter"/>
</dbReference>
<dbReference type="InterPro" id="IPR012677">
    <property type="entry name" value="Nucleotide-bd_a/b_plait_sf"/>
</dbReference>
<evidence type="ECO:0000256" key="3">
    <source>
        <dbReference type="PROSITE-ProRule" id="PRU00176"/>
    </source>
</evidence>
<dbReference type="PROSITE" id="PS50102">
    <property type="entry name" value="RRM"/>
    <property type="match status" value="1"/>
</dbReference>
<evidence type="ECO:0000256" key="4">
    <source>
        <dbReference type="SAM" id="Coils"/>
    </source>
</evidence>
<dbReference type="Pfam" id="PF17799">
    <property type="entry name" value="RRM_Rrp7"/>
    <property type="match status" value="1"/>
</dbReference>
<evidence type="ECO:0000313" key="6">
    <source>
        <dbReference type="EMBL" id="KAJ8942030.1"/>
    </source>
</evidence>
<evidence type="ECO:0000259" key="5">
    <source>
        <dbReference type="PROSITE" id="PS50102"/>
    </source>
</evidence>
<evidence type="ECO:0000256" key="1">
    <source>
        <dbReference type="ARBA" id="ARBA00006110"/>
    </source>
</evidence>
<dbReference type="GO" id="GO:0003723">
    <property type="term" value="F:RNA binding"/>
    <property type="evidence" value="ECO:0007669"/>
    <property type="project" value="UniProtKB-UniRule"/>
</dbReference>
<gene>
    <name evidence="6" type="ORF">NQ318_002784</name>
</gene>
<dbReference type="Pfam" id="PF12923">
    <property type="entry name" value="RRP7"/>
    <property type="match status" value="1"/>
</dbReference>
<protein>
    <recommendedName>
        <fullName evidence="5">RRM domain-containing protein</fullName>
    </recommendedName>
</protein>